<dbReference type="GO" id="GO:0007166">
    <property type="term" value="P:cell surface receptor signaling pathway"/>
    <property type="evidence" value="ECO:0007669"/>
    <property type="project" value="InterPro"/>
</dbReference>
<reference evidence="13" key="1">
    <citation type="submission" date="2012-07" db="EMBL/GenBank/DDBJ databases">
        <title>Genome of the Chinese tree shrew, a rising model animal genetically related to primates.</title>
        <authorList>
            <person name="Zhang G."/>
            <person name="Fan Y."/>
            <person name="Yao Y."/>
            <person name="Huang Z."/>
        </authorList>
    </citation>
    <scope>NUCLEOTIDE SEQUENCE [LARGE SCALE GENOMIC DNA]</scope>
</reference>
<dbReference type="InterPro" id="IPR036445">
    <property type="entry name" value="GPCR_2_extracell_dom_sf"/>
</dbReference>
<keyword evidence="5 10" id="KW-0472">Membrane</keyword>
<dbReference type="PANTHER" id="PTHR45620">
    <property type="entry name" value="PDF RECEPTOR-LIKE PROTEIN-RELATED"/>
    <property type="match status" value="1"/>
</dbReference>
<comment type="subcellular location">
    <subcellularLocation>
        <location evidence="1">Membrane</location>
        <topology evidence="1">Multi-pass membrane protein</topology>
    </subcellularLocation>
</comment>
<name>L9LCA3_TUPCH</name>
<dbReference type="InterPro" id="IPR050332">
    <property type="entry name" value="GPCR_2"/>
</dbReference>
<dbReference type="GO" id="GO:0017046">
    <property type="term" value="F:peptide hormone binding"/>
    <property type="evidence" value="ECO:0007669"/>
    <property type="project" value="TreeGrafter"/>
</dbReference>
<dbReference type="Gene3D" id="4.10.1240.10">
    <property type="entry name" value="GPCR, family 2, extracellular hormone receptor domain"/>
    <property type="match status" value="1"/>
</dbReference>
<sequence>MPVKAKYMSYARNGPSSSLWVNGNCWLAVFGWEHLLRIAAALSAPAIASDLTWWSRIIVTMIQRVQGTAQERVFQQACQLTLVQLVRFERVRAGQELKSLARTQGTPRDGAGTQVGVEGRTEGAGLSGNSAFGSFDFPPPGLRDRVLRRRSGSTSSPRLQPRGPSSDPQGAGPPPSCRPLRPRGCDLRPVLQPLSLKDQTNPEPTRRAAGPESREERAGGQTPAPWVTGPRFRRPPARPPRPRVCPAPAGWRVWALLLGSVKRSLLAPTVPGMAMLSAPPHAWGWLMLGSCLLARAQLDSDDTFTIEEQIVLLLKAKVQCELNITAQLQEGGVAFRHCNPNGTWVSVHSSNKTWVNYSDCLHSQKPDTSMGKQEFFENLSVMYTVGYSISFGSLAVAILIIGYFRRLHCTRNYIHMHLFVSFMLRATSIIVKDRVAHAHIGLKELQSLVMEDNPQNSIEAPSVDKSQYVVTTSNFILFYILSISLHRRLHCTRNYIHMHLFVSFMLRATSIIVKDRVAHAHIGLKELQSLVMEDNPQNSIEAPSVDKSQYIGCKIAVVMFIYFLATNYYWILVEGLYLHSLIFVAFFSDTKYMWGFILIGCKIAVVMFIYFLATNYYWILVEGLYLHSLIFVAFFSDTKYMWGFILVGWGVPATFAAAWAVARATLADARCWELNAGDIKWIYQAPILAAIGLNFILFLNTVRVLATKIRETNAVGHDTRKQYRKLAKSTLVLVLVFGMHYIVFVCLPHSFTGFGWQVRMHCELFFNSFQGFFVSIVYCYCNGEVQAEVKKMWSRWNLSFDWKRTPPCGSHRYGSVLTTLTHSTSSQSQMAASTRMVLISGKGAKTAGIQPDSHVTLPGYVWSNSEQDCMPPSIHEETKEGNGRLEDDRPTEEASRPLEFKSDTEGYKGKTEDGL</sequence>
<keyword evidence="13" id="KW-1185">Reference proteome</keyword>
<evidence type="ECO:0000256" key="4">
    <source>
        <dbReference type="ARBA" id="ARBA00023040"/>
    </source>
</evidence>
<feature type="transmembrane region" description="Helical" evidence="10">
    <location>
        <begin position="726"/>
        <end position="744"/>
    </location>
</feature>
<evidence type="ECO:0000256" key="1">
    <source>
        <dbReference type="ARBA" id="ARBA00004141"/>
    </source>
</evidence>
<dbReference type="FunFam" id="1.20.1070.10:FF:000962">
    <property type="entry name" value="Pituitary adenylate cyclase-activating peptide"/>
    <property type="match status" value="1"/>
</dbReference>
<evidence type="ECO:0000256" key="2">
    <source>
        <dbReference type="ARBA" id="ARBA00022692"/>
    </source>
</evidence>
<evidence type="ECO:0000256" key="10">
    <source>
        <dbReference type="SAM" id="Phobius"/>
    </source>
</evidence>
<evidence type="ECO:0000259" key="11">
    <source>
        <dbReference type="PROSITE" id="PS50261"/>
    </source>
</evidence>
<protein>
    <submittedName>
        <fullName evidence="12">Parathyroid hormone 2 receptor</fullName>
    </submittedName>
</protein>
<keyword evidence="7" id="KW-0325">Glycoprotein</keyword>
<feature type="transmembrane region" description="Helical" evidence="10">
    <location>
        <begin position="594"/>
        <end position="611"/>
    </location>
</feature>
<dbReference type="GO" id="GO:0007188">
    <property type="term" value="P:adenylate cyclase-modulating G protein-coupled receptor signaling pathway"/>
    <property type="evidence" value="ECO:0007669"/>
    <property type="project" value="TreeGrafter"/>
</dbReference>
<dbReference type="InterPro" id="IPR017981">
    <property type="entry name" value="GPCR_2-like_7TM"/>
</dbReference>
<dbReference type="GO" id="GO:0008528">
    <property type="term" value="F:G protein-coupled peptide receptor activity"/>
    <property type="evidence" value="ECO:0007669"/>
    <property type="project" value="TreeGrafter"/>
</dbReference>
<dbReference type="PRINTS" id="PR00249">
    <property type="entry name" value="GPCRSECRETIN"/>
</dbReference>
<dbReference type="Gene3D" id="1.20.1070.10">
    <property type="entry name" value="Rhodopsin 7-helix transmembrane proteins"/>
    <property type="match status" value="3"/>
</dbReference>
<feature type="region of interest" description="Disordered" evidence="9">
    <location>
        <begin position="99"/>
        <end position="243"/>
    </location>
</feature>
<dbReference type="FunCoup" id="L9LCA3">
    <property type="interactions" value="605"/>
</dbReference>
<evidence type="ECO:0000256" key="3">
    <source>
        <dbReference type="ARBA" id="ARBA00022989"/>
    </source>
</evidence>
<dbReference type="AlphaFoldDB" id="L9LCA3"/>
<dbReference type="STRING" id="246437.L9LCA3"/>
<dbReference type="GO" id="GO:0005886">
    <property type="term" value="C:plasma membrane"/>
    <property type="evidence" value="ECO:0007669"/>
    <property type="project" value="TreeGrafter"/>
</dbReference>
<gene>
    <name evidence="12" type="ORF">TREES_T100001370</name>
</gene>
<feature type="compositionally biased region" description="Basic and acidic residues" evidence="9">
    <location>
        <begin position="874"/>
        <end position="915"/>
    </location>
</feature>
<dbReference type="Proteomes" id="UP000011518">
    <property type="component" value="Unassembled WGS sequence"/>
</dbReference>
<dbReference type="SUPFAM" id="SSF111418">
    <property type="entry name" value="Hormone receptor domain"/>
    <property type="match status" value="1"/>
</dbReference>
<reference evidence="13" key="2">
    <citation type="journal article" date="2013" name="Nat. Commun.">
        <title>Genome of the Chinese tree shrew.</title>
        <authorList>
            <person name="Fan Y."/>
            <person name="Huang Z.Y."/>
            <person name="Cao C.C."/>
            <person name="Chen C.S."/>
            <person name="Chen Y.X."/>
            <person name="Fan D.D."/>
            <person name="He J."/>
            <person name="Hou H.L."/>
            <person name="Hu L."/>
            <person name="Hu X.T."/>
            <person name="Jiang X.T."/>
            <person name="Lai R."/>
            <person name="Lang Y.S."/>
            <person name="Liang B."/>
            <person name="Liao S.G."/>
            <person name="Mu D."/>
            <person name="Ma Y.Y."/>
            <person name="Niu Y.Y."/>
            <person name="Sun X.Q."/>
            <person name="Xia J.Q."/>
            <person name="Xiao J."/>
            <person name="Xiong Z.Q."/>
            <person name="Xu L."/>
            <person name="Yang L."/>
            <person name="Zhang Y."/>
            <person name="Zhao W."/>
            <person name="Zhao X.D."/>
            <person name="Zheng Y.T."/>
            <person name="Zhou J.M."/>
            <person name="Zhu Y.B."/>
            <person name="Zhang G.J."/>
            <person name="Wang J."/>
            <person name="Yao Y.G."/>
        </authorList>
    </citation>
    <scope>NUCLEOTIDE SEQUENCE [LARGE SCALE GENOMIC DNA]</scope>
</reference>
<keyword evidence="8" id="KW-0807">Transducer</keyword>
<evidence type="ECO:0000256" key="9">
    <source>
        <dbReference type="SAM" id="MobiDB-lite"/>
    </source>
</evidence>
<dbReference type="PROSITE" id="PS50261">
    <property type="entry name" value="G_PROTEIN_RECEP_F2_4"/>
    <property type="match status" value="1"/>
</dbReference>
<feature type="transmembrane region" description="Helical" evidence="10">
    <location>
        <begin position="642"/>
        <end position="661"/>
    </location>
</feature>
<feature type="transmembrane region" description="Helical" evidence="10">
    <location>
        <begin position="681"/>
        <end position="705"/>
    </location>
</feature>
<evidence type="ECO:0000256" key="7">
    <source>
        <dbReference type="ARBA" id="ARBA00023180"/>
    </source>
</evidence>
<keyword evidence="6 12" id="KW-0675">Receptor</keyword>
<organism evidence="12 13">
    <name type="scientific">Tupaia chinensis</name>
    <name type="common">Chinese tree shrew</name>
    <name type="synonym">Tupaia belangeri chinensis</name>
    <dbReference type="NCBI Taxonomy" id="246437"/>
    <lineage>
        <taxon>Eukaryota</taxon>
        <taxon>Metazoa</taxon>
        <taxon>Chordata</taxon>
        <taxon>Craniata</taxon>
        <taxon>Vertebrata</taxon>
        <taxon>Euteleostomi</taxon>
        <taxon>Mammalia</taxon>
        <taxon>Eutheria</taxon>
        <taxon>Euarchontoglires</taxon>
        <taxon>Scandentia</taxon>
        <taxon>Tupaiidae</taxon>
        <taxon>Tupaia</taxon>
    </lineage>
</organism>
<keyword evidence="4" id="KW-0297">G-protein coupled receptor</keyword>
<dbReference type="PROSITE" id="PS00650">
    <property type="entry name" value="G_PROTEIN_RECEP_F2_2"/>
    <property type="match status" value="1"/>
</dbReference>
<dbReference type="EMBL" id="KB320395">
    <property type="protein sequence ID" value="ELW72695.1"/>
    <property type="molecule type" value="Genomic_DNA"/>
</dbReference>
<keyword evidence="2 10" id="KW-0812">Transmembrane</keyword>
<feature type="domain" description="G-protein coupled receptors family 2 profile 2" evidence="11">
    <location>
        <begin position="379"/>
        <end position="782"/>
    </location>
</feature>
<feature type="region of interest" description="Disordered" evidence="9">
    <location>
        <begin position="868"/>
        <end position="915"/>
    </location>
</feature>
<dbReference type="InParanoid" id="L9LCA3"/>
<dbReference type="PANTHER" id="PTHR45620:SF7">
    <property type="entry name" value="PARATHYROID HORMONE 2 RECEPTOR"/>
    <property type="match status" value="1"/>
</dbReference>
<evidence type="ECO:0000313" key="13">
    <source>
        <dbReference type="Proteomes" id="UP000011518"/>
    </source>
</evidence>
<dbReference type="Pfam" id="PF00002">
    <property type="entry name" value="7tm_2"/>
    <property type="match status" value="2"/>
</dbReference>
<evidence type="ECO:0000256" key="8">
    <source>
        <dbReference type="ARBA" id="ARBA00023224"/>
    </source>
</evidence>
<evidence type="ECO:0000313" key="12">
    <source>
        <dbReference type="EMBL" id="ELW72695.1"/>
    </source>
</evidence>
<proteinExistence type="predicted"/>
<dbReference type="GO" id="GO:0004991">
    <property type="term" value="F:parathyroid hormone receptor activity"/>
    <property type="evidence" value="ECO:0007669"/>
    <property type="project" value="TreeGrafter"/>
</dbReference>
<dbReference type="InterPro" id="IPR000832">
    <property type="entry name" value="GPCR_2_secretin-like"/>
</dbReference>
<evidence type="ECO:0000256" key="5">
    <source>
        <dbReference type="ARBA" id="ARBA00023136"/>
    </source>
</evidence>
<evidence type="ECO:0000256" key="6">
    <source>
        <dbReference type="ARBA" id="ARBA00023170"/>
    </source>
</evidence>
<keyword evidence="3 10" id="KW-1133">Transmembrane helix</keyword>
<feature type="transmembrane region" description="Helical" evidence="10">
    <location>
        <begin position="381"/>
        <end position="401"/>
    </location>
</feature>
<accession>L9LCA3</accession>
<dbReference type="InterPro" id="IPR017983">
    <property type="entry name" value="GPCR_2_secretin-like_CS"/>
</dbReference>